<dbReference type="Gene3D" id="6.10.140.910">
    <property type="match status" value="1"/>
</dbReference>
<organism evidence="5 6">
    <name type="scientific">Alternaria atra</name>
    <dbReference type="NCBI Taxonomy" id="119953"/>
    <lineage>
        <taxon>Eukaryota</taxon>
        <taxon>Fungi</taxon>
        <taxon>Dikarya</taxon>
        <taxon>Ascomycota</taxon>
        <taxon>Pezizomycotina</taxon>
        <taxon>Dothideomycetes</taxon>
        <taxon>Pleosporomycetidae</taxon>
        <taxon>Pleosporales</taxon>
        <taxon>Pleosporineae</taxon>
        <taxon>Pleosporaceae</taxon>
        <taxon>Alternaria</taxon>
        <taxon>Alternaria sect. Ulocladioides</taxon>
    </lineage>
</organism>
<comment type="caution">
    <text evidence="5">The sequence shown here is derived from an EMBL/GenBank/DDBJ whole genome shotgun (WGS) entry which is preliminary data.</text>
</comment>
<dbReference type="GO" id="GO:0006887">
    <property type="term" value="P:exocytosis"/>
    <property type="evidence" value="ECO:0007669"/>
    <property type="project" value="TreeGrafter"/>
</dbReference>
<evidence type="ECO:0000313" key="5">
    <source>
        <dbReference type="EMBL" id="CAG5181344.1"/>
    </source>
</evidence>
<dbReference type="Pfam" id="PF06428">
    <property type="entry name" value="Sec2p"/>
    <property type="match status" value="1"/>
</dbReference>
<evidence type="ECO:0000256" key="2">
    <source>
        <dbReference type="SAM" id="Coils"/>
    </source>
</evidence>
<dbReference type="PANTHER" id="PTHR14430">
    <property type="entry name" value="RABIN3-RELATED"/>
    <property type="match status" value="1"/>
</dbReference>
<proteinExistence type="predicted"/>
<evidence type="ECO:0000313" key="6">
    <source>
        <dbReference type="Proteomes" id="UP000676310"/>
    </source>
</evidence>
<dbReference type="SUPFAM" id="SSF144284">
    <property type="entry name" value="Sec2 N-terminal region"/>
    <property type="match status" value="1"/>
</dbReference>
<feature type="region of interest" description="Disordered" evidence="3">
    <location>
        <begin position="79"/>
        <end position="155"/>
    </location>
</feature>
<accession>A0A8J2ICU6</accession>
<reference evidence="5" key="1">
    <citation type="submission" date="2021-05" db="EMBL/GenBank/DDBJ databases">
        <authorList>
            <person name="Stam R."/>
        </authorList>
    </citation>
    <scope>NUCLEOTIDE SEQUENCE</scope>
    <source>
        <strain evidence="5">CS162</strain>
    </source>
</reference>
<dbReference type="AlphaFoldDB" id="A0A8J2ICU6"/>
<dbReference type="PANTHER" id="PTHR14430:SF4">
    <property type="entry name" value="GDP_GTP EXCHANGE FACTOR SEC2 N-TERMINAL DOMAIN-CONTAINING PROTEIN"/>
    <property type="match status" value="1"/>
</dbReference>
<evidence type="ECO:0000256" key="3">
    <source>
        <dbReference type="SAM" id="MobiDB-lite"/>
    </source>
</evidence>
<dbReference type="Gene3D" id="1.10.287.510">
    <property type="entry name" value="Helix hairpin bin"/>
    <property type="match status" value="1"/>
</dbReference>
<dbReference type="GO" id="GO:0051286">
    <property type="term" value="C:cell tip"/>
    <property type="evidence" value="ECO:0007669"/>
    <property type="project" value="TreeGrafter"/>
</dbReference>
<evidence type="ECO:0000256" key="1">
    <source>
        <dbReference type="ARBA" id="ARBA00023054"/>
    </source>
</evidence>
<evidence type="ECO:0000259" key="4">
    <source>
        <dbReference type="Pfam" id="PF06428"/>
    </source>
</evidence>
<gene>
    <name evidence="5" type="ORF">ALTATR162_LOCUS9715</name>
</gene>
<dbReference type="InterPro" id="IPR040351">
    <property type="entry name" value="RAB3IL/RAB3IP/Sec2"/>
</dbReference>
<keyword evidence="1 2" id="KW-0175">Coiled coil</keyword>
<dbReference type="GO" id="GO:0005085">
    <property type="term" value="F:guanyl-nucleotide exchange factor activity"/>
    <property type="evidence" value="ECO:0007669"/>
    <property type="project" value="InterPro"/>
</dbReference>
<feature type="coiled-coil region" evidence="2">
    <location>
        <begin position="163"/>
        <end position="247"/>
    </location>
</feature>
<protein>
    <recommendedName>
        <fullName evidence="4">GDP/GTP exchange factor Sec2 N-terminal domain-containing protein</fullName>
    </recommendedName>
</protein>
<name>A0A8J2ICU6_9PLEO</name>
<dbReference type="InterPro" id="IPR009449">
    <property type="entry name" value="Sec2_N"/>
</dbReference>
<dbReference type="GO" id="GO:0070319">
    <property type="term" value="C:Golgi to plasma membrane transport vesicle"/>
    <property type="evidence" value="ECO:0007669"/>
    <property type="project" value="TreeGrafter"/>
</dbReference>
<feature type="region of interest" description="Disordered" evidence="3">
    <location>
        <begin position="1"/>
        <end position="34"/>
    </location>
</feature>
<sequence>MAATIEVSPPAPPLPTKHVPNDAHTPSCPSCGSSIDMAELQDAKQRIEELEAQMERLKEKATAAVDRCADYEDQIRSLQATQSAPKLPRTQTSQSDIVNATSRPSVDVDPPRPTTSSSTKASRFSFITNRFPSPANTGSMPPPPPPKDASSAPPIDYTLLNELERERALRAKAEARVQTVDSEIEELSVQLFSQANEMVAEERRARAKLEERVETLERRDREKMGRLDRLEKAVSRVERVKALLGEKEDMRKEAAAGSALLSPPVRR</sequence>
<feature type="compositionally biased region" description="Polar residues" evidence="3">
    <location>
        <begin position="114"/>
        <end position="131"/>
    </location>
</feature>
<feature type="compositionally biased region" description="Polar residues" evidence="3">
    <location>
        <begin position="79"/>
        <end position="104"/>
    </location>
</feature>
<dbReference type="OrthoDB" id="5560525at2759"/>
<dbReference type="RefSeq" id="XP_043173284.1">
    <property type="nucleotide sequence ID" value="XM_043317349.1"/>
</dbReference>
<dbReference type="GeneID" id="67021967"/>
<keyword evidence="6" id="KW-1185">Reference proteome</keyword>
<feature type="domain" description="GDP/GTP exchange factor Sec2 N-terminal" evidence="4">
    <location>
        <begin position="159"/>
        <end position="232"/>
    </location>
</feature>
<dbReference type="EMBL" id="CAJRGZ010000025">
    <property type="protein sequence ID" value="CAG5181344.1"/>
    <property type="molecule type" value="Genomic_DNA"/>
</dbReference>
<dbReference type="Proteomes" id="UP000676310">
    <property type="component" value="Unassembled WGS sequence"/>
</dbReference>